<reference evidence="7 8" key="1">
    <citation type="submission" date="2020-12" db="EMBL/GenBank/DDBJ databases">
        <title>Sphingomonas sp.</title>
        <authorList>
            <person name="Kim M.K."/>
        </authorList>
    </citation>
    <scope>NUCLEOTIDE SEQUENCE [LARGE SCALE GENOMIC DNA]</scope>
    <source>
        <strain evidence="7 8">BT552</strain>
    </source>
</reference>
<keyword evidence="8" id="KW-1185">Reference proteome</keyword>
<dbReference type="InterPro" id="IPR000763">
    <property type="entry name" value="Catalase_peroxidase"/>
</dbReference>
<proteinExistence type="predicted"/>
<evidence type="ECO:0008006" key="9">
    <source>
        <dbReference type="Google" id="ProtNLM"/>
    </source>
</evidence>
<evidence type="ECO:0000256" key="5">
    <source>
        <dbReference type="ARBA" id="ARBA00023002"/>
    </source>
</evidence>
<evidence type="ECO:0000256" key="2">
    <source>
        <dbReference type="ARBA" id="ARBA00022559"/>
    </source>
</evidence>
<dbReference type="PANTHER" id="PTHR30555:SF0">
    <property type="entry name" value="CATALASE-PEROXIDASE"/>
    <property type="match status" value="1"/>
</dbReference>
<organism evidence="7 8">
    <name type="scientific">Sphingomonas longa</name>
    <dbReference type="NCBI Taxonomy" id="2778730"/>
    <lineage>
        <taxon>Bacteria</taxon>
        <taxon>Pseudomonadati</taxon>
        <taxon>Pseudomonadota</taxon>
        <taxon>Alphaproteobacteria</taxon>
        <taxon>Sphingomonadales</taxon>
        <taxon>Sphingomonadaceae</taxon>
        <taxon>Sphingomonas</taxon>
    </lineage>
</organism>
<dbReference type="SUPFAM" id="SSF48113">
    <property type="entry name" value="Heme-dependent peroxidases"/>
    <property type="match status" value="1"/>
</dbReference>
<comment type="cofactor">
    <cofactor evidence="1">
        <name>heme b</name>
        <dbReference type="ChEBI" id="CHEBI:60344"/>
    </cofactor>
</comment>
<dbReference type="InterPro" id="IPR010255">
    <property type="entry name" value="Haem_peroxidase_sf"/>
</dbReference>
<keyword evidence="6" id="KW-0408">Iron</keyword>
<comment type="caution">
    <text evidence="7">The sequence shown here is derived from an EMBL/GenBank/DDBJ whole genome shotgun (WGS) entry which is preliminary data.</text>
</comment>
<evidence type="ECO:0000256" key="4">
    <source>
        <dbReference type="ARBA" id="ARBA00022723"/>
    </source>
</evidence>
<name>A0ABS2D3Q8_9SPHN</name>
<keyword evidence="5" id="KW-0560">Oxidoreductase</keyword>
<dbReference type="Proteomes" id="UP000763641">
    <property type="component" value="Unassembled WGS sequence"/>
</dbReference>
<accession>A0ABS2D3Q8</accession>
<keyword evidence="2" id="KW-0575">Peroxidase</keyword>
<evidence type="ECO:0000256" key="6">
    <source>
        <dbReference type="ARBA" id="ARBA00023004"/>
    </source>
</evidence>
<sequence length="45" mass="5045">MFGSNSQLRALSEVYAASDAGEMFVSHFVKAWTKVMNADRYDLTV</sequence>
<evidence type="ECO:0000313" key="7">
    <source>
        <dbReference type="EMBL" id="MBM6575539.1"/>
    </source>
</evidence>
<keyword evidence="3" id="KW-0349">Heme</keyword>
<protein>
    <recommendedName>
        <fullName evidence="9">Catalase-peroxidase</fullName>
    </recommendedName>
</protein>
<evidence type="ECO:0000256" key="3">
    <source>
        <dbReference type="ARBA" id="ARBA00022617"/>
    </source>
</evidence>
<evidence type="ECO:0000256" key="1">
    <source>
        <dbReference type="ARBA" id="ARBA00001970"/>
    </source>
</evidence>
<dbReference type="PANTHER" id="PTHR30555">
    <property type="entry name" value="HYDROPEROXIDASE I, BIFUNCTIONAL CATALASE-PEROXIDASE"/>
    <property type="match status" value="1"/>
</dbReference>
<gene>
    <name evidence="7" type="ORF">ILT43_04090</name>
</gene>
<keyword evidence="4" id="KW-0479">Metal-binding</keyword>
<dbReference type="Gene3D" id="1.10.520.10">
    <property type="match status" value="1"/>
</dbReference>
<dbReference type="EMBL" id="JAFEMC010000001">
    <property type="protein sequence ID" value="MBM6575539.1"/>
    <property type="molecule type" value="Genomic_DNA"/>
</dbReference>
<evidence type="ECO:0000313" key="8">
    <source>
        <dbReference type="Proteomes" id="UP000763641"/>
    </source>
</evidence>